<name>A0A096HCP3_COMTE</name>
<evidence type="ECO:0000313" key="1">
    <source>
        <dbReference type="EMBL" id="KGH26622.1"/>
    </source>
</evidence>
<dbReference type="RefSeq" id="WP_034373506.1">
    <property type="nucleotide sequence ID" value="NZ_AWOR01000068.1"/>
</dbReference>
<sequence length="65" mass="7305">MSNRLTHSLHQLRPLLLRARATPRQAAPAAPAALPQALEQTLELDALTSWPTHRIRSFLSSRNVR</sequence>
<organism evidence="1 2">
    <name type="scientific">Comamonas testosteroni</name>
    <name type="common">Pseudomonas testosteroni</name>
    <dbReference type="NCBI Taxonomy" id="285"/>
    <lineage>
        <taxon>Bacteria</taxon>
        <taxon>Pseudomonadati</taxon>
        <taxon>Pseudomonadota</taxon>
        <taxon>Betaproteobacteria</taxon>
        <taxon>Burkholderiales</taxon>
        <taxon>Comamonadaceae</taxon>
        <taxon>Comamonas</taxon>
    </lineage>
</organism>
<gene>
    <name evidence="1" type="ORF">P353_20905</name>
</gene>
<comment type="caution">
    <text evidence="1">The sequence shown here is derived from an EMBL/GenBank/DDBJ whole genome shotgun (WGS) entry which is preliminary data.</text>
</comment>
<accession>A0A096HCP3</accession>
<proteinExistence type="predicted"/>
<protein>
    <submittedName>
        <fullName evidence="1">Uncharacterized protein</fullName>
    </submittedName>
</protein>
<reference evidence="1 2" key="1">
    <citation type="submission" date="2013-09" db="EMBL/GenBank/DDBJ databases">
        <title>High correlation between genotypes and phenotypes of environmental bacteria Comamonas testosteroni strains.</title>
        <authorList>
            <person name="Liu L."/>
            <person name="Zhu W."/>
            <person name="Xia X."/>
            <person name="Xu B."/>
            <person name="Luo M."/>
            <person name="Wang G."/>
        </authorList>
    </citation>
    <scope>NUCLEOTIDE SEQUENCE [LARGE SCALE GENOMIC DNA]</scope>
    <source>
        <strain evidence="1 2">JL40</strain>
    </source>
</reference>
<evidence type="ECO:0000313" key="2">
    <source>
        <dbReference type="Proteomes" id="UP000029553"/>
    </source>
</evidence>
<dbReference type="AlphaFoldDB" id="A0A096HCP3"/>
<dbReference type="EMBL" id="AWOR01000068">
    <property type="protein sequence ID" value="KGH26622.1"/>
    <property type="molecule type" value="Genomic_DNA"/>
</dbReference>
<dbReference type="Proteomes" id="UP000029553">
    <property type="component" value="Unassembled WGS sequence"/>
</dbReference>